<dbReference type="PANTHER" id="PTHR47683:SF2">
    <property type="entry name" value="RNA-BINDING S4 DOMAIN-CONTAINING PROTEIN"/>
    <property type="match status" value="1"/>
</dbReference>
<dbReference type="InterPro" id="IPR020103">
    <property type="entry name" value="PsdUridine_synth_cat_dom_sf"/>
</dbReference>
<dbReference type="Gene3D" id="3.30.70.1560">
    <property type="entry name" value="Alpha-L RNA-binding motif"/>
    <property type="match status" value="1"/>
</dbReference>
<organism evidence="6 7">
    <name type="scientific">Hallerella succinigenes</name>
    <dbReference type="NCBI Taxonomy" id="1896222"/>
    <lineage>
        <taxon>Bacteria</taxon>
        <taxon>Pseudomonadati</taxon>
        <taxon>Fibrobacterota</taxon>
        <taxon>Fibrobacteria</taxon>
        <taxon>Fibrobacterales</taxon>
        <taxon>Fibrobacteraceae</taxon>
        <taxon>Hallerella</taxon>
    </lineage>
</organism>
<dbReference type="Gene3D" id="3.30.70.580">
    <property type="entry name" value="Pseudouridine synthase I, catalytic domain, N-terminal subdomain"/>
    <property type="match status" value="1"/>
</dbReference>
<accession>A0A2M9A7F4</accession>
<dbReference type="PROSITE" id="PS50889">
    <property type="entry name" value="S4"/>
    <property type="match status" value="1"/>
</dbReference>
<name>A0A2M9A7F4_9BACT</name>
<dbReference type="EC" id="5.4.99.-" evidence="4"/>
<keyword evidence="2 4" id="KW-0413">Isomerase</keyword>
<dbReference type="CDD" id="cd02870">
    <property type="entry name" value="PseudoU_synth_RsuA_like"/>
    <property type="match status" value="1"/>
</dbReference>
<dbReference type="PROSITE" id="PS01149">
    <property type="entry name" value="PSI_RSU"/>
    <property type="match status" value="1"/>
</dbReference>
<evidence type="ECO:0000256" key="4">
    <source>
        <dbReference type="RuleBase" id="RU003887"/>
    </source>
</evidence>
<keyword evidence="7" id="KW-1185">Reference proteome</keyword>
<dbReference type="InterPro" id="IPR050343">
    <property type="entry name" value="RsuA_PseudoU_synthase"/>
</dbReference>
<dbReference type="GO" id="GO:0000455">
    <property type="term" value="P:enzyme-directed rRNA pseudouridine synthesis"/>
    <property type="evidence" value="ECO:0007669"/>
    <property type="project" value="UniProtKB-ARBA"/>
</dbReference>
<evidence type="ECO:0000256" key="2">
    <source>
        <dbReference type="ARBA" id="ARBA00023235"/>
    </source>
</evidence>
<keyword evidence="3" id="KW-0694">RNA-binding</keyword>
<dbReference type="Pfam" id="PF00849">
    <property type="entry name" value="PseudoU_synth_2"/>
    <property type="match status" value="1"/>
</dbReference>
<dbReference type="InterPro" id="IPR042092">
    <property type="entry name" value="PsdUridine_s_RsuA/RluB/E/F_cat"/>
</dbReference>
<dbReference type="InterPro" id="IPR018496">
    <property type="entry name" value="PsdUridine_synth_RsuA/RluB_CS"/>
</dbReference>
<dbReference type="InterPro" id="IPR036986">
    <property type="entry name" value="S4_RNA-bd_sf"/>
</dbReference>
<dbReference type="SUPFAM" id="SSF55120">
    <property type="entry name" value="Pseudouridine synthase"/>
    <property type="match status" value="1"/>
</dbReference>
<sequence length="240" mass="27044">MPLKRFGVARILNKRGYCSRSVAENLVREGRVTLDGRLVRDPETPATESSKITVDGKPVSKIAHVYFAMNKPRGIVTTASDEKGRKTVMDLLKGKLPQHVFPVGRLDKASEGLLLFTNDTAFADRILAPETHLEKEYHVQVSRAPSREEMEQMKKGVLVPPRVFGESPEQMRMADVRVLRTGEKTAWLSVVLHEGKNREIRRILQTFEIEVLRLVRVRIGNWALGNLKPGEISKLSLDNA</sequence>
<reference evidence="6 7" key="1">
    <citation type="submission" date="2017-11" db="EMBL/GenBank/DDBJ databases">
        <title>Animal gut microbial communities from fecal samples from Wisconsin, USA.</title>
        <authorList>
            <person name="Neumann A."/>
        </authorList>
    </citation>
    <scope>NUCLEOTIDE SEQUENCE [LARGE SCALE GENOMIC DNA]</scope>
    <source>
        <strain evidence="6 7">UWS3</strain>
    </source>
</reference>
<dbReference type="GO" id="GO:0003723">
    <property type="term" value="F:RNA binding"/>
    <property type="evidence" value="ECO:0007669"/>
    <property type="project" value="UniProtKB-KW"/>
</dbReference>
<dbReference type="OrthoDB" id="9807213at2"/>
<dbReference type="PANTHER" id="PTHR47683">
    <property type="entry name" value="PSEUDOURIDINE SYNTHASE FAMILY PROTEIN-RELATED"/>
    <property type="match status" value="1"/>
</dbReference>
<dbReference type="InterPro" id="IPR020094">
    <property type="entry name" value="TruA/RsuA/RluB/E/F_N"/>
</dbReference>
<dbReference type="EMBL" id="PGEX01000001">
    <property type="protein sequence ID" value="PJJ41563.1"/>
    <property type="molecule type" value="Genomic_DNA"/>
</dbReference>
<dbReference type="InterPro" id="IPR002942">
    <property type="entry name" value="S4_RNA-bd"/>
</dbReference>
<dbReference type="Pfam" id="PF01479">
    <property type="entry name" value="S4"/>
    <property type="match status" value="1"/>
</dbReference>
<dbReference type="CDD" id="cd00165">
    <property type="entry name" value="S4"/>
    <property type="match status" value="1"/>
</dbReference>
<dbReference type="NCBIfam" id="TIGR00093">
    <property type="entry name" value="pseudouridine synthase"/>
    <property type="match status" value="1"/>
</dbReference>
<dbReference type="InterPro" id="IPR000748">
    <property type="entry name" value="PsdUridine_synth_RsuA/RluB/E/F"/>
</dbReference>
<gene>
    <name evidence="6" type="ORF">BGX16_1541</name>
</gene>
<evidence type="ECO:0000256" key="1">
    <source>
        <dbReference type="ARBA" id="ARBA00008348"/>
    </source>
</evidence>
<evidence type="ECO:0000313" key="6">
    <source>
        <dbReference type="EMBL" id="PJJ41563.1"/>
    </source>
</evidence>
<dbReference type="SMART" id="SM00363">
    <property type="entry name" value="S4"/>
    <property type="match status" value="1"/>
</dbReference>
<dbReference type="InterPro" id="IPR006145">
    <property type="entry name" value="PsdUridine_synth_RsuA/RluA"/>
</dbReference>
<feature type="domain" description="RNA-binding S4" evidence="5">
    <location>
        <begin position="6"/>
        <end position="67"/>
    </location>
</feature>
<proteinExistence type="inferred from homology"/>
<evidence type="ECO:0000256" key="3">
    <source>
        <dbReference type="PROSITE-ProRule" id="PRU00182"/>
    </source>
</evidence>
<dbReference type="SUPFAM" id="SSF55174">
    <property type="entry name" value="Alpha-L RNA-binding motif"/>
    <property type="match status" value="1"/>
</dbReference>
<comment type="caution">
    <text evidence="6">The sequence shown here is derived from an EMBL/GenBank/DDBJ whole genome shotgun (WGS) entry which is preliminary data.</text>
</comment>
<protein>
    <recommendedName>
        <fullName evidence="4">Pseudouridine synthase</fullName>
        <ecNumber evidence="4">5.4.99.-</ecNumber>
    </recommendedName>
</protein>
<evidence type="ECO:0000259" key="5">
    <source>
        <dbReference type="SMART" id="SM00363"/>
    </source>
</evidence>
<comment type="similarity">
    <text evidence="1 4">Belongs to the pseudouridine synthase RsuA family.</text>
</comment>
<evidence type="ECO:0000313" key="7">
    <source>
        <dbReference type="Proteomes" id="UP000231134"/>
    </source>
</evidence>
<dbReference type="Proteomes" id="UP000231134">
    <property type="component" value="Unassembled WGS sequence"/>
</dbReference>
<dbReference type="Gene3D" id="3.10.290.10">
    <property type="entry name" value="RNA-binding S4 domain"/>
    <property type="match status" value="1"/>
</dbReference>
<dbReference type="AlphaFoldDB" id="A0A2M9A7F4"/>
<dbReference type="GO" id="GO:0120159">
    <property type="term" value="F:rRNA pseudouridine synthase activity"/>
    <property type="evidence" value="ECO:0007669"/>
    <property type="project" value="UniProtKB-ARBA"/>
</dbReference>
<dbReference type="RefSeq" id="WP_100425522.1">
    <property type="nucleotide sequence ID" value="NZ_JAQXKX010000028.1"/>
</dbReference>